<dbReference type="AlphaFoldDB" id="A0A4S2D043"/>
<accession>A0A4S2D043</accession>
<feature type="signal peptide" evidence="1">
    <location>
        <begin position="1"/>
        <end position="22"/>
    </location>
</feature>
<evidence type="ECO:0000313" key="2">
    <source>
        <dbReference type="EMBL" id="TGY33444.1"/>
    </source>
</evidence>
<dbReference type="EMBL" id="SRYW01000010">
    <property type="protein sequence ID" value="TGY33444.1"/>
    <property type="molecule type" value="Genomic_DNA"/>
</dbReference>
<evidence type="ECO:0000313" key="3">
    <source>
        <dbReference type="Proteomes" id="UP000306631"/>
    </source>
</evidence>
<dbReference type="RefSeq" id="WP_136005627.1">
    <property type="nucleotide sequence ID" value="NZ_SRYW01000010.1"/>
</dbReference>
<proteinExistence type="predicted"/>
<evidence type="ECO:0000256" key="1">
    <source>
        <dbReference type="SAM" id="SignalP"/>
    </source>
</evidence>
<organism evidence="2 3">
    <name type="scientific">Stenotrophomonas maltophilia</name>
    <name type="common">Pseudomonas maltophilia</name>
    <name type="synonym">Xanthomonas maltophilia</name>
    <dbReference type="NCBI Taxonomy" id="40324"/>
    <lineage>
        <taxon>Bacteria</taxon>
        <taxon>Pseudomonadati</taxon>
        <taxon>Pseudomonadota</taxon>
        <taxon>Gammaproteobacteria</taxon>
        <taxon>Lysobacterales</taxon>
        <taxon>Lysobacteraceae</taxon>
        <taxon>Stenotrophomonas</taxon>
        <taxon>Stenotrophomonas maltophilia group</taxon>
    </lineage>
</organism>
<comment type="caution">
    <text evidence="2">The sequence shown here is derived from an EMBL/GenBank/DDBJ whole genome shotgun (WGS) entry which is preliminary data.</text>
</comment>
<dbReference type="OrthoDB" id="6064865at2"/>
<name>A0A4S2D043_STEMA</name>
<reference evidence="2 3" key="1">
    <citation type="submission" date="2019-04" db="EMBL/GenBank/DDBJ databases">
        <title>Microbes associate with the intestines of laboratory mice.</title>
        <authorList>
            <person name="Navarre W."/>
            <person name="Wong E."/>
            <person name="Huang K."/>
            <person name="Tropini C."/>
            <person name="Ng K."/>
            <person name="Yu B."/>
        </authorList>
    </citation>
    <scope>NUCLEOTIDE SEQUENCE [LARGE SCALE GENOMIC DNA]</scope>
    <source>
        <strain evidence="2 3">NM62_B4-13</strain>
    </source>
</reference>
<protein>
    <recommendedName>
        <fullName evidence="4">DUF2059 domain-containing protein</fullName>
    </recommendedName>
</protein>
<feature type="chain" id="PRO_5020888078" description="DUF2059 domain-containing protein" evidence="1">
    <location>
        <begin position="23"/>
        <end position="172"/>
    </location>
</feature>
<keyword evidence="1" id="KW-0732">Signal</keyword>
<sequence length="172" mass="17910">MTFRACVRSVHVAALLAGLSLAGCGEAPSTATRTGVPSAPTASADPAAALVARFRLGKGLAQLADEAARSTTTFASMVEQTGADAATQRVQAEIGRLLPAYQARWDGMLAAIYARHFSADALHSLASQGTRSPHAARFNALQNTVAAEMRADAQPLLRQLVADALTRASQPR</sequence>
<evidence type="ECO:0008006" key="4">
    <source>
        <dbReference type="Google" id="ProtNLM"/>
    </source>
</evidence>
<dbReference type="PROSITE" id="PS51257">
    <property type="entry name" value="PROKAR_LIPOPROTEIN"/>
    <property type="match status" value="1"/>
</dbReference>
<dbReference type="Proteomes" id="UP000306631">
    <property type="component" value="Unassembled WGS sequence"/>
</dbReference>
<gene>
    <name evidence="2" type="ORF">E5352_12955</name>
</gene>